<proteinExistence type="predicted"/>
<feature type="transmembrane region" description="Helical" evidence="1">
    <location>
        <begin position="117"/>
        <end position="136"/>
    </location>
</feature>
<sequence length="207" mass="22118">MESPYLPPSSTPPPMPLHTPSGIEPGVVKAFGVIHLIFAGLGFLMGTWSFVSIFLTGMFLNPKTPGYAAQIKMQEDLRWITVMSGVFTLGLAILLLISGLKLVRSQPAGIPWSNRYAWASITTKVISGVVTALWVIPLTRQMMAETMGGSGLPSGAEKGMVSAMGSMMVVSSVITPIASCIYPALALYFLNRRDVKEWAAARLSGGV</sequence>
<accession>A0ABT3FYL8</accession>
<comment type="caution">
    <text evidence="2">The sequence shown here is derived from an EMBL/GenBank/DDBJ whole genome shotgun (WGS) entry which is preliminary data.</text>
</comment>
<dbReference type="EMBL" id="JAPDDR010000001">
    <property type="protein sequence ID" value="MCW1912414.1"/>
    <property type="molecule type" value="Genomic_DNA"/>
</dbReference>
<gene>
    <name evidence="2" type="ORF">OJ996_02445</name>
</gene>
<protein>
    <submittedName>
        <fullName evidence="2">Uncharacterized protein</fullName>
    </submittedName>
</protein>
<keyword evidence="1" id="KW-0812">Transmembrane</keyword>
<dbReference type="RefSeq" id="WP_264510781.1">
    <property type="nucleotide sequence ID" value="NZ_JAPDDR010000001.1"/>
</dbReference>
<evidence type="ECO:0000313" key="2">
    <source>
        <dbReference type="EMBL" id="MCW1912414.1"/>
    </source>
</evidence>
<feature type="transmembrane region" description="Helical" evidence="1">
    <location>
        <begin position="168"/>
        <end position="190"/>
    </location>
</feature>
<dbReference type="Proteomes" id="UP001165653">
    <property type="component" value="Unassembled WGS sequence"/>
</dbReference>
<keyword evidence="3" id="KW-1185">Reference proteome</keyword>
<evidence type="ECO:0000256" key="1">
    <source>
        <dbReference type="SAM" id="Phobius"/>
    </source>
</evidence>
<feature type="transmembrane region" description="Helical" evidence="1">
    <location>
        <begin position="33"/>
        <end position="56"/>
    </location>
</feature>
<reference evidence="2" key="1">
    <citation type="submission" date="2022-10" db="EMBL/GenBank/DDBJ databases">
        <title>Luteolibacter sp. GHJ8, whole genome shotgun sequencing project.</title>
        <authorList>
            <person name="Zhao G."/>
            <person name="Shen L."/>
        </authorList>
    </citation>
    <scope>NUCLEOTIDE SEQUENCE</scope>
    <source>
        <strain evidence="2">GHJ8</strain>
    </source>
</reference>
<keyword evidence="1" id="KW-0472">Membrane</keyword>
<name>A0ABT3FYL8_9BACT</name>
<evidence type="ECO:0000313" key="3">
    <source>
        <dbReference type="Proteomes" id="UP001165653"/>
    </source>
</evidence>
<feature type="transmembrane region" description="Helical" evidence="1">
    <location>
        <begin position="77"/>
        <end position="97"/>
    </location>
</feature>
<keyword evidence="1" id="KW-1133">Transmembrane helix</keyword>
<organism evidence="2 3">
    <name type="scientific">Luteolibacter rhizosphaerae</name>
    <dbReference type="NCBI Taxonomy" id="2989719"/>
    <lineage>
        <taxon>Bacteria</taxon>
        <taxon>Pseudomonadati</taxon>
        <taxon>Verrucomicrobiota</taxon>
        <taxon>Verrucomicrobiia</taxon>
        <taxon>Verrucomicrobiales</taxon>
        <taxon>Verrucomicrobiaceae</taxon>
        <taxon>Luteolibacter</taxon>
    </lineage>
</organism>